<evidence type="ECO:0000313" key="2">
    <source>
        <dbReference type="Proteomes" id="UP001500827"/>
    </source>
</evidence>
<reference evidence="2" key="1">
    <citation type="journal article" date="2019" name="Int. J. Syst. Evol. Microbiol.">
        <title>The Global Catalogue of Microorganisms (GCM) 10K type strain sequencing project: providing services to taxonomists for standard genome sequencing and annotation.</title>
        <authorList>
            <consortium name="The Broad Institute Genomics Platform"/>
            <consortium name="The Broad Institute Genome Sequencing Center for Infectious Disease"/>
            <person name="Wu L."/>
            <person name="Ma J."/>
        </authorList>
    </citation>
    <scope>NUCLEOTIDE SEQUENCE [LARGE SCALE GENOMIC DNA]</scope>
    <source>
        <strain evidence="2">JCM 17543</strain>
    </source>
</reference>
<dbReference type="EMBL" id="BAABBM010000001">
    <property type="protein sequence ID" value="GAA3896289.1"/>
    <property type="molecule type" value="Genomic_DNA"/>
</dbReference>
<comment type="caution">
    <text evidence="1">The sequence shown here is derived from an EMBL/GenBank/DDBJ whole genome shotgun (WGS) entry which is preliminary data.</text>
</comment>
<accession>A0ABP7L7F9</accession>
<protein>
    <submittedName>
        <fullName evidence="1">Uncharacterized protein</fullName>
    </submittedName>
</protein>
<sequence>MLPVPKTPMEALAIFRRPDAEDWERDYAALMVGSLDEALPDLVAMARDTTASEMLQQRAAEALSFAWRDRGILWTADISGFTPTARQEILFRRGEGPASEADPQCP</sequence>
<gene>
    <name evidence="1" type="ORF">GCM10022276_14100</name>
</gene>
<organism evidence="1 2">
    <name type="scientific">Sphingomonas limnosediminicola</name>
    <dbReference type="NCBI Taxonomy" id="940133"/>
    <lineage>
        <taxon>Bacteria</taxon>
        <taxon>Pseudomonadati</taxon>
        <taxon>Pseudomonadota</taxon>
        <taxon>Alphaproteobacteria</taxon>
        <taxon>Sphingomonadales</taxon>
        <taxon>Sphingomonadaceae</taxon>
        <taxon>Sphingomonas</taxon>
    </lineage>
</organism>
<name>A0ABP7L7F9_9SPHN</name>
<proteinExistence type="predicted"/>
<dbReference type="Proteomes" id="UP001500827">
    <property type="component" value="Unassembled WGS sequence"/>
</dbReference>
<keyword evidence="2" id="KW-1185">Reference proteome</keyword>
<evidence type="ECO:0000313" key="1">
    <source>
        <dbReference type="EMBL" id="GAA3896289.1"/>
    </source>
</evidence>